<keyword evidence="2" id="KW-1185">Reference proteome</keyword>
<accession>A0ABW3UYW0</accession>
<evidence type="ECO:0000313" key="2">
    <source>
        <dbReference type="Proteomes" id="UP001597180"/>
    </source>
</evidence>
<dbReference type="RefSeq" id="WP_345585050.1">
    <property type="nucleotide sequence ID" value="NZ_BAABJG010000002.1"/>
</dbReference>
<proteinExistence type="predicted"/>
<dbReference type="EMBL" id="JBHTLU010000065">
    <property type="protein sequence ID" value="MFD1225531.1"/>
    <property type="molecule type" value="Genomic_DNA"/>
</dbReference>
<gene>
    <name evidence="1" type="ORF">ACFQ4B_36185</name>
</gene>
<sequence length="62" mass="6989">MSIKEKNNETAAPEYTKQQFLESSVFTAQQKDVLHALLLNGETYTIEQVTQKVKEFAGKVAN</sequence>
<protein>
    <submittedName>
        <fullName evidence="1">Uncharacterized protein</fullName>
    </submittedName>
</protein>
<evidence type="ECO:0000313" key="1">
    <source>
        <dbReference type="EMBL" id="MFD1225531.1"/>
    </source>
</evidence>
<organism evidence="1 2">
    <name type="scientific">Paenibacillus vulneris</name>
    <dbReference type="NCBI Taxonomy" id="1133364"/>
    <lineage>
        <taxon>Bacteria</taxon>
        <taxon>Bacillati</taxon>
        <taxon>Bacillota</taxon>
        <taxon>Bacilli</taxon>
        <taxon>Bacillales</taxon>
        <taxon>Paenibacillaceae</taxon>
        <taxon>Paenibacillus</taxon>
    </lineage>
</organism>
<name>A0ABW3UYW0_9BACL</name>
<reference evidence="2" key="1">
    <citation type="journal article" date="2019" name="Int. J. Syst. Evol. Microbiol.">
        <title>The Global Catalogue of Microorganisms (GCM) 10K type strain sequencing project: providing services to taxonomists for standard genome sequencing and annotation.</title>
        <authorList>
            <consortium name="The Broad Institute Genomics Platform"/>
            <consortium name="The Broad Institute Genome Sequencing Center for Infectious Disease"/>
            <person name="Wu L."/>
            <person name="Ma J."/>
        </authorList>
    </citation>
    <scope>NUCLEOTIDE SEQUENCE [LARGE SCALE GENOMIC DNA]</scope>
    <source>
        <strain evidence="2">CCUG 53270</strain>
    </source>
</reference>
<comment type="caution">
    <text evidence="1">The sequence shown here is derived from an EMBL/GenBank/DDBJ whole genome shotgun (WGS) entry which is preliminary data.</text>
</comment>
<dbReference type="Proteomes" id="UP001597180">
    <property type="component" value="Unassembled WGS sequence"/>
</dbReference>